<dbReference type="Pfam" id="PF13568">
    <property type="entry name" value="OMP_b-brl_2"/>
    <property type="match status" value="1"/>
</dbReference>
<sequence length="212" mass="22068">MKKVLLGCIASLFVAFGAQAQSGTGIGVKAGLNLPSYSYGSSNDLSDSKSTTNFFVTAFLDAPVASNLYVQPGVSLQGKGATLLSTESLGGVEVTQNTMWLEVPVNLVGKFDLGMGKVAVGAGPYFGVGLSGKNKISGESSGNSIEKDFKFGSDEMLKRTDFGVNFLVAYELYNGFTINGGYGLGLTNLAGDKALTNDLKNRVWSIGVGFGI</sequence>
<reference evidence="3" key="2">
    <citation type="submission" date="2021-04" db="EMBL/GenBank/DDBJ databases">
        <authorList>
            <person name="Gilroy R."/>
        </authorList>
    </citation>
    <scope>NUCLEOTIDE SEQUENCE</scope>
    <source>
        <strain evidence="3">1719</strain>
    </source>
</reference>
<protein>
    <submittedName>
        <fullName evidence="3">PorT family protein</fullName>
    </submittedName>
</protein>
<dbReference type="EMBL" id="DXEZ01000345">
    <property type="protein sequence ID" value="HIX55798.1"/>
    <property type="molecule type" value="Genomic_DNA"/>
</dbReference>
<dbReference type="InterPro" id="IPR025665">
    <property type="entry name" value="Beta-barrel_OMP_2"/>
</dbReference>
<name>A0A9D1WBK5_9SPHI</name>
<dbReference type="Proteomes" id="UP000824156">
    <property type="component" value="Unassembled WGS sequence"/>
</dbReference>
<feature type="signal peptide" evidence="1">
    <location>
        <begin position="1"/>
        <end position="20"/>
    </location>
</feature>
<evidence type="ECO:0000313" key="4">
    <source>
        <dbReference type="Proteomes" id="UP000824156"/>
    </source>
</evidence>
<organism evidence="3 4">
    <name type="scientific">Candidatus Sphingobacterium stercoripullorum</name>
    <dbReference type="NCBI Taxonomy" id="2838759"/>
    <lineage>
        <taxon>Bacteria</taxon>
        <taxon>Pseudomonadati</taxon>
        <taxon>Bacteroidota</taxon>
        <taxon>Sphingobacteriia</taxon>
        <taxon>Sphingobacteriales</taxon>
        <taxon>Sphingobacteriaceae</taxon>
        <taxon>Sphingobacterium</taxon>
    </lineage>
</organism>
<proteinExistence type="predicted"/>
<gene>
    <name evidence="3" type="ORF">H9853_12315</name>
</gene>
<accession>A0A9D1WBK5</accession>
<comment type="caution">
    <text evidence="3">The sequence shown here is derived from an EMBL/GenBank/DDBJ whole genome shotgun (WGS) entry which is preliminary data.</text>
</comment>
<evidence type="ECO:0000313" key="3">
    <source>
        <dbReference type="EMBL" id="HIX55798.1"/>
    </source>
</evidence>
<keyword evidence="1" id="KW-0732">Signal</keyword>
<feature type="domain" description="Outer membrane protein beta-barrel" evidence="2">
    <location>
        <begin position="19"/>
        <end position="189"/>
    </location>
</feature>
<evidence type="ECO:0000259" key="2">
    <source>
        <dbReference type="Pfam" id="PF13568"/>
    </source>
</evidence>
<dbReference type="AlphaFoldDB" id="A0A9D1WBK5"/>
<feature type="chain" id="PRO_5039030464" evidence="1">
    <location>
        <begin position="21"/>
        <end position="212"/>
    </location>
</feature>
<reference evidence="3" key="1">
    <citation type="journal article" date="2021" name="PeerJ">
        <title>Extensive microbial diversity within the chicken gut microbiome revealed by metagenomics and culture.</title>
        <authorList>
            <person name="Gilroy R."/>
            <person name="Ravi A."/>
            <person name="Getino M."/>
            <person name="Pursley I."/>
            <person name="Horton D.L."/>
            <person name="Alikhan N.F."/>
            <person name="Baker D."/>
            <person name="Gharbi K."/>
            <person name="Hall N."/>
            <person name="Watson M."/>
            <person name="Adriaenssens E.M."/>
            <person name="Foster-Nyarko E."/>
            <person name="Jarju S."/>
            <person name="Secka A."/>
            <person name="Antonio M."/>
            <person name="Oren A."/>
            <person name="Chaudhuri R.R."/>
            <person name="La Ragione R."/>
            <person name="Hildebrand F."/>
            <person name="Pallen M.J."/>
        </authorList>
    </citation>
    <scope>NUCLEOTIDE SEQUENCE</scope>
    <source>
        <strain evidence="3">1719</strain>
    </source>
</reference>
<evidence type="ECO:0000256" key="1">
    <source>
        <dbReference type="SAM" id="SignalP"/>
    </source>
</evidence>